<comment type="caution">
    <text evidence="1">The sequence shown here is derived from an EMBL/GenBank/DDBJ whole genome shotgun (WGS) entry which is preliminary data.</text>
</comment>
<evidence type="ECO:0000313" key="2">
    <source>
        <dbReference type="Proteomes" id="UP000297280"/>
    </source>
</evidence>
<name>A0A4Z1KYS7_9HELO</name>
<proteinExistence type="predicted"/>
<sequence length="126" mass="13721">MLLSSFDPLSILALYLESTEEHSAMIWDVGCAVDLQRSRWKLEAQSNHNATIQAPKTVEPVIDQKCPSKLIPEAPLTLTSTGGVVAVDELLDPEVTELVVVEGVPKTLERADPVPRKNSLSMLTSV</sequence>
<protein>
    <submittedName>
        <fullName evidence="1">Uncharacterized protein</fullName>
    </submittedName>
</protein>
<organism evidence="1 2">
    <name type="scientific">Botrytis porri</name>
    <dbReference type="NCBI Taxonomy" id="87229"/>
    <lineage>
        <taxon>Eukaryota</taxon>
        <taxon>Fungi</taxon>
        <taxon>Dikarya</taxon>
        <taxon>Ascomycota</taxon>
        <taxon>Pezizomycotina</taxon>
        <taxon>Leotiomycetes</taxon>
        <taxon>Helotiales</taxon>
        <taxon>Sclerotiniaceae</taxon>
        <taxon>Botrytis</taxon>
    </lineage>
</organism>
<keyword evidence="2" id="KW-1185">Reference proteome</keyword>
<gene>
    <name evidence="1" type="ORF">BPOR_0099g00190</name>
</gene>
<dbReference type="Proteomes" id="UP000297280">
    <property type="component" value="Unassembled WGS sequence"/>
</dbReference>
<evidence type="ECO:0000313" key="1">
    <source>
        <dbReference type="EMBL" id="TGO89664.1"/>
    </source>
</evidence>
<dbReference type="AlphaFoldDB" id="A0A4Z1KYS7"/>
<dbReference type="EMBL" id="PQXO01000099">
    <property type="protein sequence ID" value="TGO89664.1"/>
    <property type="molecule type" value="Genomic_DNA"/>
</dbReference>
<reference evidence="1 2" key="1">
    <citation type="submission" date="2017-12" db="EMBL/GenBank/DDBJ databases">
        <title>Comparative genomics of Botrytis spp.</title>
        <authorList>
            <person name="Valero-Jimenez C.A."/>
            <person name="Tapia P."/>
            <person name="Veloso J."/>
            <person name="Silva-Moreno E."/>
            <person name="Staats M."/>
            <person name="Valdes J.H."/>
            <person name="Van Kan J.A.L."/>
        </authorList>
    </citation>
    <scope>NUCLEOTIDE SEQUENCE [LARGE SCALE GENOMIC DNA]</scope>
    <source>
        <strain evidence="1 2">MUCL3349</strain>
    </source>
</reference>
<accession>A0A4Z1KYS7</accession>